<dbReference type="STRING" id="590646.G3B6U9"/>
<dbReference type="HOGENOM" id="CLU_041481_1_0_1"/>
<evidence type="ECO:0000259" key="15">
    <source>
        <dbReference type="PROSITE" id="PS50127"/>
    </source>
</evidence>
<dbReference type="InterPro" id="IPR000608">
    <property type="entry name" value="UBC"/>
</dbReference>
<evidence type="ECO:0000256" key="14">
    <source>
        <dbReference type="ARBA" id="ARBA00042191"/>
    </source>
</evidence>
<comment type="subcellular location">
    <subcellularLocation>
        <location evidence="1">Endoplasmic reticulum membrane</location>
    </subcellularLocation>
</comment>
<keyword evidence="7" id="KW-0256">Endoplasmic reticulum</keyword>
<name>G3B6U9_CANTC</name>
<dbReference type="PANTHER" id="PTHR24067">
    <property type="entry name" value="UBIQUITIN-CONJUGATING ENZYME E2"/>
    <property type="match status" value="1"/>
</dbReference>
<dbReference type="EC" id="2.3.2.23" evidence="2"/>
<dbReference type="Pfam" id="PF00179">
    <property type="entry name" value="UQ_con"/>
    <property type="match status" value="1"/>
</dbReference>
<dbReference type="CDD" id="cd23799">
    <property type="entry name" value="UBCc_UBE2J"/>
    <property type="match status" value="1"/>
</dbReference>
<protein>
    <recommendedName>
        <fullName evidence="11">Ubiquitin-conjugating enzyme E2 6</fullName>
        <ecNumber evidence="2">2.3.2.23</ecNumber>
    </recommendedName>
    <alternativeName>
        <fullName evidence="13">E2 ubiquitin-conjugating enzyme 6</fullName>
    </alternativeName>
    <alternativeName>
        <fullName evidence="14">Ubiquitin carrier protein UBC6</fullName>
    </alternativeName>
    <alternativeName>
        <fullName evidence="12">Ubiquitin-protein ligase UBC6</fullName>
    </alternativeName>
</protein>
<evidence type="ECO:0000256" key="7">
    <source>
        <dbReference type="ARBA" id="ARBA00022824"/>
    </source>
</evidence>
<evidence type="ECO:0000256" key="1">
    <source>
        <dbReference type="ARBA" id="ARBA00004586"/>
    </source>
</evidence>
<evidence type="ECO:0000256" key="11">
    <source>
        <dbReference type="ARBA" id="ARBA00039885"/>
    </source>
</evidence>
<keyword evidence="17" id="KW-1185">Reference proteome</keyword>
<dbReference type="GO" id="GO:0061631">
    <property type="term" value="F:ubiquitin conjugating enzyme activity"/>
    <property type="evidence" value="ECO:0007669"/>
    <property type="project" value="UniProtKB-EC"/>
</dbReference>
<organism evidence="17">
    <name type="scientific">Candida tenuis (strain ATCC 10573 / BCRC 21748 / CBS 615 / JCM 9827 / NBRC 10315 / NRRL Y-1498 / VKM Y-70)</name>
    <name type="common">Yeast</name>
    <name type="synonym">Yamadazyma tenuis</name>
    <dbReference type="NCBI Taxonomy" id="590646"/>
    <lineage>
        <taxon>Eukaryota</taxon>
        <taxon>Fungi</taxon>
        <taxon>Dikarya</taxon>
        <taxon>Ascomycota</taxon>
        <taxon>Saccharomycotina</taxon>
        <taxon>Pichiomycetes</taxon>
        <taxon>Debaryomycetaceae</taxon>
        <taxon>Yamadazyma</taxon>
    </lineage>
</organism>
<dbReference type="InterPro" id="IPR050113">
    <property type="entry name" value="Ub_conjugating_enzyme"/>
</dbReference>
<keyword evidence="3" id="KW-0808">Transferase</keyword>
<dbReference type="AlphaFoldDB" id="G3B6U9"/>
<dbReference type="eggNOG" id="KOG0894">
    <property type="taxonomic scope" value="Eukaryota"/>
</dbReference>
<dbReference type="Proteomes" id="UP000000707">
    <property type="component" value="Unassembled WGS sequence"/>
</dbReference>
<evidence type="ECO:0000256" key="9">
    <source>
        <dbReference type="ARBA" id="ARBA00022989"/>
    </source>
</evidence>
<dbReference type="GO" id="GO:0005789">
    <property type="term" value="C:endoplasmic reticulum membrane"/>
    <property type="evidence" value="ECO:0007669"/>
    <property type="project" value="UniProtKB-SubCell"/>
</dbReference>
<evidence type="ECO:0000256" key="12">
    <source>
        <dbReference type="ARBA" id="ARBA00041570"/>
    </source>
</evidence>
<evidence type="ECO:0000256" key="3">
    <source>
        <dbReference type="ARBA" id="ARBA00022679"/>
    </source>
</evidence>
<sequence>MASIQSQKRLTKEYKAIQANPPPYIIARPNEENILEWHYVITGPPSTPFENGQYHGILRFPPQYPFKPPSISIITPNGRFACNTRLCLSMSDYHPDTWNPAWSVSTILTGLLSFMTGDESTTGSINTTDNLKRKYAKDSKRYNVTENSRFIKIFSDLLEQNKLDLLNQEDEVNQEKVTESVFDAKNNVHLLDPEDKARLLVEEDGERSFNAPKLVFGVVLAVFLAYFLS</sequence>
<reference evidence="16 17" key="1">
    <citation type="journal article" date="2011" name="Proc. Natl. Acad. Sci. U.S.A.">
        <title>Comparative genomics of xylose-fermenting fungi for enhanced biofuel production.</title>
        <authorList>
            <person name="Wohlbach D.J."/>
            <person name="Kuo A."/>
            <person name="Sato T.K."/>
            <person name="Potts K.M."/>
            <person name="Salamov A.A."/>
            <person name="LaButti K.M."/>
            <person name="Sun H."/>
            <person name="Clum A."/>
            <person name="Pangilinan J.L."/>
            <person name="Lindquist E.A."/>
            <person name="Lucas S."/>
            <person name="Lapidus A."/>
            <person name="Jin M."/>
            <person name="Gunawan C."/>
            <person name="Balan V."/>
            <person name="Dale B.E."/>
            <person name="Jeffries T.W."/>
            <person name="Zinkel R."/>
            <person name="Barry K.W."/>
            <person name="Grigoriev I.V."/>
            <person name="Gasch A.P."/>
        </authorList>
    </citation>
    <scope>NUCLEOTIDE SEQUENCE [LARGE SCALE GENOMIC DNA]</scope>
    <source>
        <strain evidence="17">ATCC 10573 / BCRC 21748 / CBS 615 / JCM 9827 / NBRC 10315 / NRRL Y-1498 / VKM Y-70</strain>
    </source>
</reference>
<dbReference type="PROSITE" id="PS50127">
    <property type="entry name" value="UBC_2"/>
    <property type="match status" value="1"/>
</dbReference>
<evidence type="ECO:0000256" key="13">
    <source>
        <dbReference type="ARBA" id="ARBA00042181"/>
    </source>
</evidence>
<dbReference type="SMART" id="SM00212">
    <property type="entry name" value="UBCc"/>
    <property type="match status" value="1"/>
</dbReference>
<evidence type="ECO:0000313" key="17">
    <source>
        <dbReference type="Proteomes" id="UP000000707"/>
    </source>
</evidence>
<keyword evidence="9" id="KW-1133">Transmembrane helix</keyword>
<evidence type="ECO:0000256" key="4">
    <source>
        <dbReference type="ARBA" id="ARBA00022692"/>
    </source>
</evidence>
<dbReference type="Gene3D" id="3.10.110.10">
    <property type="entry name" value="Ubiquitin Conjugating Enzyme"/>
    <property type="match status" value="1"/>
</dbReference>
<dbReference type="EMBL" id="GL996524">
    <property type="protein sequence ID" value="EGV63027.1"/>
    <property type="molecule type" value="Genomic_DNA"/>
</dbReference>
<dbReference type="FunFam" id="3.10.110.10:FF:000023">
    <property type="entry name" value="Ubiquitin-conjugating enzyme E2 J2"/>
    <property type="match status" value="1"/>
</dbReference>
<keyword evidence="4" id="KW-0812">Transmembrane</keyword>
<evidence type="ECO:0000256" key="6">
    <source>
        <dbReference type="ARBA" id="ARBA00022786"/>
    </source>
</evidence>
<accession>G3B6U9</accession>
<dbReference type="GO" id="GO:0005524">
    <property type="term" value="F:ATP binding"/>
    <property type="evidence" value="ECO:0007669"/>
    <property type="project" value="UniProtKB-KW"/>
</dbReference>
<evidence type="ECO:0000256" key="5">
    <source>
        <dbReference type="ARBA" id="ARBA00022741"/>
    </source>
</evidence>
<evidence type="ECO:0000313" key="16">
    <source>
        <dbReference type="EMBL" id="EGV63027.1"/>
    </source>
</evidence>
<keyword evidence="10" id="KW-0472">Membrane</keyword>
<gene>
    <name evidence="16" type="ORF">CANTEDRAFT_122708</name>
</gene>
<dbReference type="InterPro" id="IPR016135">
    <property type="entry name" value="UBQ-conjugating_enzyme/RWD"/>
</dbReference>
<keyword evidence="5" id="KW-0547">Nucleotide-binding</keyword>
<proteinExistence type="predicted"/>
<feature type="domain" description="UBC core" evidence="15">
    <location>
        <begin position="5"/>
        <end position="163"/>
    </location>
</feature>
<keyword evidence="8" id="KW-0067">ATP-binding</keyword>
<dbReference type="SUPFAM" id="SSF54495">
    <property type="entry name" value="UBC-like"/>
    <property type="match status" value="1"/>
</dbReference>
<evidence type="ECO:0000256" key="10">
    <source>
        <dbReference type="ARBA" id="ARBA00023136"/>
    </source>
</evidence>
<evidence type="ECO:0000256" key="2">
    <source>
        <dbReference type="ARBA" id="ARBA00012486"/>
    </source>
</evidence>
<evidence type="ECO:0000256" key="8">
    <source>
        <dbReference type="ARBA" id="ARBA00022840"/>
    </source>
</evidence>
<keyword evidence="6" id="KW-0833">Ubl conjugation pathway</keyword>